<reference evidence="1" key="1">
    <citation type="submission" date="2022-07" db="EMBL/GenBank/DDBJ databases">
        <title>Taxonomy of Novel Oxalotrophic and Methylotrophic Bacteria.</title>
        <authorList>
            <person name="Sahin N."/>
            <person name="Tani A."/>
        </authorList>
    </citation>
    <scope>NUCLEOTIDE SEQUENCE</scope>
    <source>
        <strain evidence="1">AM327</strain>
    </source>
</reference>
<evidence type="ECO:0000313" key="1">
    <source>
        <dbReference type="EMBL" id="GLB52981.1"/>
    </source>
</evidence>
<sequence>MEATINKLQAIANGFKPIEGVALEMYQTKTTDDCFAYAYGFLKYTSYQIRSLGVFILGRIAAKNPRALQILQLEVSKDPSWQVQEILAKAFNQYCKDIGYQQALPVINEWLNDENPNVTRAATEGLRIWTNRPYFAAHPEVAVQLLGSQKNNPSTYVRKSVGNALRDISKNHKELVVNEVATWNLNDLYTHFTYSCVIKQNMKKAIA</sequence>
<name>A0A9W6B554_9FLAO</name>
<dbReference type="AlphaFoldDB" id="A0A9W6B554"/>
<dbReference type="InterPro" id="IPR014825">
    <property type="entry name" value="DNA_alkylation"/>
</dbReference>
<dbReference type="Proteomes" id="UP001143545">
    <property type="component" value="Unassembled WGS sequence"/>
</dbReference>
<dbReference type="Gene3D" id="1.25.40.290">
    <property type="entry name" value="ARM repeat domains"/>
    <property type="match status" value="1"/>
</dbReference>
<dbReference type="Gene3D" id="1.10.1240.70">
    <property type="match status" value="1"/>
</dbReference>
<protein>
    <recommendedName>
        <fullName evidence="3">DNA alkylation repair enzyme</fullName>
    </recommendedName>
</protein>
<evidence type="ECO:0000313" key="2">
    <source>
        <dbReference type="Proteomes" id="UP001143545"/>
    </source>
</evidence>
<dbReference type="SUPFAM" id="SSF48371">
    <property type="entry name" value="ARM repeat"/>
    <property type="match status" value="1"/>
</dbReference>
<dbReference type="RefSeq" id="WP_281754590.1">
    <property type="nucleotide sequence ID" value="NZ_BRVP01000013.1"/>
</dbReference>
<dbReference type="EMBL" id="BRVP01000013">
    <property type="protein sequence ID" value="GLB52981.1"/>
    <property type="molecule type" value="Genomic_DNA"/>
</dbReference>
<evidence type="ECO:0008006" key="3">
    <source>
        <dbReference type="Google" id="ProtNLM"/>
    </source>
</evidence>
<proteinExistence type="predicted"/>
<dbReference type="InterPro" id="IPR016024">
    <property type="entry name" value="ARM-type_fold"/>
</dbReference>
<gene>
    <name evidence="1" type="ORF">NBRC110019_20210</name>
</gene>
<dbReference type="Pfam" id="PF08713">
    <property type="entry name" value="DNA_alkylation"/>
    <property type="match status" value="1"/>
</dbReference>
<accession>A0A9W6B554</accession>
<keyword evidence="2" id="KW-1185">Reference proteome</keyword>
<organism evidence="1 2">
    <name type="scientific">Neptunitalea chrysea</name>
    <dbReference type="NCBI Taxonomy" id="1647581"/>
    <lineage>
        <taxon>Bacteria</taxon>
        <taxon>Pseudomonadati</taxon>
        <taxon>Bacteroidota</taxon>
        <taxon>Flavobacteriia</taxon>
        <taxon>Flavobacteriales</taxon>
        <taxon>Flavobacteriaceae</taxon>
        <taxon>Neptunitalea</taxon>
    </lineage>
</organism>
<comment type="caution">
    <text evidence="1">The sequence shown here is derived from an EMBL/GenBank/DDBJ whole genome shotgun (WGS) entry which is preliminary data.</text>
</comment>